<evidence type="ECO:0000313" key="4">
    <source>
        <dbReference type="Proteomes" id="UP000051166"/>
    </source>
</evidence>
<dbReference type="RefSeq" id="WP_056959512.1">
    <property type="nucleotide sequence ID" value="NZ_AZFQ01000011.1"/>
</dbReference>
<proteinExistence type="predicted"/>
<evidence type="ECO:0000256" key="1">
    <source>
        <dbReference type="ARBA" id="ARBA00023002"/>
    </source>
</evidence>
<keyword evidence="1" id="KW-0560">Oxidoreductase</keyword>
<evidence type="ECO:0000259" key="2">
    <source>
        <dbReference type="SMART" id="SM00829"/>
    </source>
</evidence>
<dbReference type="PANTHER" id="PTHR11695:SF294">
    <property type="entry name" value="RETICULON-4-INTERACTING PROTEIN 1, MITOCHONDRIAL"/>
    <property type="match status" value="1"/>
</dbReference>
<dbReference type="AlphaFoldDB" id="A0A0R1V557"/>
<dbReference type="SMART" id="SM00829">
    <property type="entry name" value="PKS_ER"/>
    <property type="match status" value="1"/>
</dbReference>
<dbReference type="SUPFAM" id="SSF50129">
    <property type="entry name" value="GroES-like"/>
    <property type="match status" value="1"/>
</dbReference>
<comment type="caution">
    <text evidence="3">The sequence shown here is derived from an EMBL/GenBank/DDBJ whole genome shotgun (WGS) entry which is preliminary data.</text>
</comment>
<dbReference type="Pfam" id="PF13602">
    <property type="entry name" value="ADH_zinc_N_2"/>
    <property type="match status" value="1"/>
</dbReference>
<dbReference type="STRING" id="1423801.FD50_GL001552"/>
<dbReference type="GO" id="GO:0008270">
    <property type="term" value="F:zinc ion binding"/>
    <property type="evidence" value="ECO:0007669"/>
    <property type="project" value="InterPro"/>
</dbReference>
<dbReference type="SUPFAM" id="SSF51735">
    <property type="entry name" value="NAD(P)-binding Rossmann-fold domains"/>
    <property type="match status" value="1"/>
</dbReference>
<evidence type="ECO:0000313" key="3">
    <source>
        <dbReference type="EMBL" id="KRM00293.1"/>
    </source>
</evidence>
<organism evidence="3 4">
    <name type="scientific">Liquorilactobacillus satsumensis DSM 16230 = JCM 12392</name>
    <dbReference type="NCBI Taxonomy" id="1423801"/>
    <lineage>
        <taxon>Bacteria</taxon>
        <taxon>Bacillati</taxon>
        <taxon>Bacillota</taxon>
        <taxon>Bacilli</taxon>
        <taxon>Lactobacillales</taxon>
        <taxon>Lactobacillaceae</taxon>
        <taxon>Liquorilactobacillus</taxon>
    </lineage>
</organism>
<dbReference type="OrthoDB" id="9792162at2"/>
<feature type="domain" description="Enoyl reductase (ER)" evidence="2">
    <location>
        <begin position="10"/>
        <end position="309"/>
    </location>
</feature>
<dbReference type="GeneID" id="98307062"/>
<dbReference type="CDD" id="cd05289">
    <property type="entry name" value="MDR_like_2"/>
    <property type="match status" value="1"/>
</dbReference>
<accession>A0A0R1V557</accession>
<dbReference type="Gene3D" id="3.40.50.720">
    <property type="entry name" value="NAD(P)-binding Rossmann-like Domain"/>
    <property type="match status" value="1"/>
</dbReference>
<name>A0A0R1V557_9LACO</name>
<dbReference type="PANTHER" id="PTHR11695">
    <property type="entry name" value="ALCOHOL DEHYDROGENASE RELATED"/>
    <property type="match status" value="1"/>
</dbReference>
<dbReference type="PATRIC" id="fig|1423801.4.peg.1589"/>
<dbReference type="InterPro" id="IPR013154">
    <property type="entry name" value="ADH-like_N"/>
</dbReference>
<dbReference type="InterPro" id="IPR036291">
    <property type="entry name" value="NAD(P)-bd_dom_sf"/>
</dbReference>
<protein>
    <submittedName>
        <fullName evidence="3">Zinc-containing alcohol dehydrogenase</fullName>
    </submittedName>
</protein>
<sequence length="313" mass="33542">MKAAIIQQYGTADQLEVVANIPTPTIQADEVLVENYAISINPIDYKARQGLMQHLFKWQFPVILGWDLAGKVVAIGSAVTNFKVGDAVFARPDIDPRGKNGSYAEYTAVKADKLALKPQNISYAAASAVPLAGQTALQMLRKLEIKSGQKVLIQAGAGGVGMYAIQLAKQAGAHVVTTASQANHDFVISLGADQVIDYHKNNIQDVLTDFDAVLDTVGDVAGGISILKKGGRFLTIAASLSKEQQHSPGKVVMSGWVAPNSQDLTTLANYIANRKIKIVLDSTFPFTTAGMRAAHIRSETHHARGKIVVQIKN</sequence>
<dbReference type="Pfam" id="PF08240">
    <property type="entry name" value="ADH_N"/>
    <property type="match status" value="1"/>
</dbReference>
<dbReference type="Proteomes" id="UP000051166">
    <property type="component" value="Unassembled WGS sequence"/>
</dbReference>
<dbReference type="GO" id="GO:0016491">
    <property type="term" value="F:oxidoreductase activity"/>
    <property type="evidence" value="ECO:0007669"/>
    <property type="project" value="UniProtKB-KW"/>
</dbReference>
<gene>
    <name evidence="3" type="ORF">FD50_GL001552</name>
</gene>
<dbReference type="EMBL" id="AZFQ01000011">
    <property type="protein sequence ID" value="KRM00293.1"/>
    <property type="molecule type" value="Genomic_DNA"/>
</dbReference>
<dbReference type="InterPro" id="IPR002364">
    <property type="entry name" value="Quin_OxRdtase/zeta-crystal_CS"/>
</dbReference>
<dbReference type="InterPro" id="IPR020843">
    <property type="entry name" value="ER"/>
</dbReference>
<dbReference type="Gene3D" id="3.90.180.10">
    <property type="entry name" value="Medium-chain alcohol dehydrogenases, catalytic domain"/>
    <property type="match status" value="1"/>
</dbReference>
<dbReference type="PROSITE" id="PS01162">
    <property type="entry name" value="QOR_ZETA_CRYSTAL"/>
    <property type="match status" value="1"/>
</dbReference>
<dbReference type="InterPro" id="IPR050700">
    <property type="entry name" value="YIM1/Zinc_Alcohol_DH_Fams"/>
</dbReference>
<keyword evidence="4" id="KW-1185">Reference proteome</keyword>
<dbReference type="InterPro" id="IPR011032">
    <property type="entry name" value="GroES-like_sf"/>
</dbReference>
<reference evidence="3 4" key="1">
    <citation type="journal article" date="2015" name="Genome Announc.">
        <title>Expanding the biotechnology potential of lactobacilli through comparative genomics of 213 strains and associated genera.</title>
        <authorList>
            <person name="Sun Z."/>
            <person name="Harris H.M."/>
            <person name="McCann A."/>
            <person name="Guo C."/>
            <person name="Argimon S."/>
            <person name="Zhang W."/>
            <person name="Yang X."/>
            <person name="Jeffery I.B."/>
            <person name="Cooney J.C."/>
            <person name="Kagawa T.F."/>
            <person name="Liu W."/>
            <person name="Song Y."/>
            <person name="Salvetti E."/>
            <person name="Wrobel A."/>
            <person name="Rasinkangas P."/>
            <person name="Parkhill J."/>
            <person name="Rea M.C."/>
            <person name="O'Sullivan O."/>
            <person name="Ritari J."/>
            <person name="Douillard F.P."/>
            <person name="Paul Ross R."/>
            <person name="Yang R."/>
            <person name="Briner A.E."/>
            <person name="Felis G.E."/>
            <person name="de Vos W.M."/>
            <person name="Barrangou R."/>
            <person name="Klaenhammer T.R."/>
            <person name="Caufield P.W."/>
            <person name="Cui Y."/>
            <person name="Zhang H."/>
            <person name="O'Toole P.W."/>
        </authorList>
    </citation>
    <scope>NUCLEOTIDE SEQUENCE [LARGE SCALE GENOMIC DNA]</scope>
    <source>
        <strain evidence="3 4">DSM 16230</strain>
    </source>
</reference>